<dbReference type="Gene3D" id="3.10.10.10">
    <property type="entry name" value="HIV Type 1 Reverse Transcriptase, subunit A, domain 1"/>
    <property type="match status" value="1"/>
</dbReference>
<evidence type="ECO:0000256" key="1">
    <source>
        <dbReference type="SAM" id="MobiDB-lite"/>
    </source>
</evidence>
<accession>A0A815KRD1</accession>
<dbReference type="Proteomes" id="UP000663829">
    <property type="component" value="Unassembled WGS sequence"/>
</dbReference>
<dbReference type="OrthoDB" id="420169at2759"/>
<dbReference type="AlphaFoldDB" id="A0A815KRD1"/>
<dbReference type="PANTHER" id="PTHR24559:SF444">
    <property type="entry name" value="REVERSE TRANSCRIPTASE DOMAIN-CONTAINING PROTEIN"/>
    <property type="match status" value="1"/>
</dbReference>
<reference evidence="3" key="1">
    <citation type="submission" date="2021-02" db="EMBL/GenBank/DDBJ databases">
        <authorList>
            <person name="Nowell W R."/>
        </authorList>
    </citation>
    <scope>NUCLEOTIDE SEQUENCE</scope>
</reference>
<name>A0A815KRD1_9BILA</name>
<evidence type="ECO:0000313" key="4">
    <source>
        <dbReference type="EMBL" id="CAF4287685.1"/>
    </source>
</evidence>
<evidence type="ECO:0000313" key="5">
    <source>
        <dbReference type="Proteomes" id="UP000663829"/>
    </source>
</evidence>
<dbReference type="CDD" id="cd01647">
    <property type="entry name" value="RT_LTR"/>
    <property type="match status" value="1"/>
</dbReference>
<feature type="domain" description="Reverse transcriptase" evidence="2">
    <location>
        <begin position="223"/>
        <end position="402"/>
    </location>
</feature>
<dbReference type="InterPro" id="IPR043502">
    <property type="entry name" value="DNA/RNA_pol_sf"/>
</dbReference>
<dbReference type="Pfam" id="PF00078">
    <property type="entry name" value="RVT_1"/>
    <property type="match status" value="1"/>
</dbReference>
<keyword evidence="5" id="KW-1185">Reference proteome</keyword>
<dbReference type="InterPro" id="IPR043128">
    <property type="entry name" value="Rev_trsase/Diguanyl_cyclase"/>
</dbReference>
<dbReference type="PANTHER" id="PTHR24559">
    <property type="entry name" value="TRANSPOSON TY3-I GAG-POL POLYPROTEIN"/>
    <property type="match status" value="1"/>
</dbReference>
<dbReference type="Gene3D" id="3.30.70.270">
    <property type="match status" value="1"/>
</dbReference>
<dbReference type="SUPFAM" id="SSF56672">
    <property type="entry name" value="DNA/RNA polymerases"/>
    <property type="match status" value="1"/>
</dbReference>
<protein>
    <recommendedName>
        <fullName evidence="2">Reverse transcriptase domain-containing protein</fullName>
    </recommendedName>
</protein>
<organism evidence="3 5">
    <name type="scientific">Didymodactylos carnosus</name>
    <dbReference type="NCBI Taxonomy" id="1234261"/>
    <lineage>
        <taxon>Eukaryota</taxon>
        <taxon>Metazoa</taxon>
        <taxon>Spiralia</taxon>
        <taxon>Gnathifera</taxon>
        <taxon>Rotifera</taxon>
        <taxon>Eurotatoria</taxon>
        <taxon>Bdelloidea</taxon>
        <taxon>Philodinida</taxon>
        <taxon>Philodinidae</taxon>
        <taxon>Didymodactylos</taxon>
    </lineage>
</organism>
<proteinExistence type="predicted"/>
<feature type="region of interest" description="Disordered" evidence="1">
    <location>
        <begin position="27"/>
        <end position="47"/>
    </location>
</feature>
<dbReference type="EMBL" id="CAJOBC010082525">
    <property type="protein sequence ID" value="CAF4287685.1"/>
    <property type="molecule type" value="Genomic_DNA"/>
</dbReference>
<dbReference type="EMBL" id="CAJNOQ010017109">
    <property type="protein sequence ID" value="CAF1393260.1"/>
    <property type="molecule type" value="Genomic_DNA"/>
</dbReference>
<comment type="caution">
    <text evidence="3">The sequence shown here is derived from an EMBL/GenBank/DDBJ whole genome shotgun (WGS) entry which is preliminary data.</text>
</comment>
<dbReference type="Proteomes" id="UP000681722">
    <property type="component" value="Unassembled WGS sequence"/>
</dbReference>
<sequence length="408" mass="46851">MSLEQSSILLKFNLRSNVRQNNLTLTPHDQITYPTSKPTPTSSIHNTPRSIQNITIFDMSDEEGLGSLVTVARKSWFQDLQNFSGDPNENVEKFLKSLPLKSRTDRFHAGDSHCLLEAKCNKCHQQFLSGNDLQQHLREKCYPRESRDSIQNLTQQLEDPNHKSQVQDILWRNKEIFDPTPSVINIEPQSAIKTIDHPPIVCKQYPASAKDHQIKNQEVQKLLDRNQIEESTSPWSAPVILVKKKDGSTRFCIDYRKLNDITIKNVFSLPKIDEIFDQLADAVYYTRFNFRAGYFQIPLAVSHRSKTAFSARDNHDQFKVLPQGICNGPATFQRISNHLLGPARWHYALAYIDDIIIYSPTFEDHVIHLNQICSKLNEAKFKLNAEKCAVAKTQIEYLGHVIKQGNIR</sequence>
<evidence type="ECO:0000259" key="2">
    <source>
        <dbReference type="PROSITE" id="PS50878"/>
    </source>
</evidence>
<dbReference type="InterPro" id="IPR053134">
    <property type="entry name" value="RNA-dir_DNA_polymerase"/>
</dbReference>
<dbReference type="InterPro" id="IPR000477">
    <property type="entry name" value="RT_dom"/>
</dbReference>
<feature type="compositionally biased region" description="Low complexity" evidence="1">
    <location>
        <begin position="34"/>
        <end position="43"/>
    </location>
</feature>
<dbReference type="PROSITE" id="PS50878">
    <property type="entry name" value="RT_POL"/>
    <property type="match status" value="1"/>
</dbReference>
<evidence type="ECO:0000313" key="3">
    <source>
        <dbReference type="EMBL" id="CAF1393260.1"/>
    </source>
</evidence>
<gene>
    <name evidence="3" type="ORF">GPM918_LOCUS32901</name>
    <name evidence="4" type="ORF">SRO942_LOCUS33578</name>
</gene>